<dbReference type="PANTHER" id="PTHR24006">
    <property type="entry name" value="UBIQUITIN CARBOXYL-TERMINAL HYDROLASE"/>
    <property type="match status" value="1"/>
</dbReference>
<dbReference type="InterPro" id="IPR038765">
    <property type="entry name" value="Papain-like_cys_pep_sf"/>
</dbReference>
<organism evidence="8 9">
    <name type="scientific">Blomia tropicalis</name>
    <name type="common">Mite</name>
    <dbReference type="NCBI Taxonomy" id="40697"/>
    <lineage>
        <taxon>Eukaryota</taxon>
        <taxon>Metazoa</taxon>
        <taxon>Ecdysozoa</taxon>
        <taxon>Arthropoda</taxon>
        <taxon>Chelicerata</taxon>
        <taxon>Arachnida</taxon>
        <taxon>Acari</taxon>
        <taxon>Acariformes</taxon>
        <taxon>Sarcoptiformes</taxon>
        <taxon>Astigmata</taxon>
        <taxon>Glycyphagoidea</taxon>
        <taxon>Echimyopodidae</taxon>
        <taxon>Blomia</taxon>
    </lineage>
</organism>
<keyword evidence="5" id="KW-0378">Hydrolase</keyword>
<evidence type="ECO:0000256" key="1">
    <source>
        <dbReference type="ARBA" id="ARBA00009085"/>
    </source>
</evidence>
<dbReference type="InterPro" id="IPR001394">
    <property type="entry name" value="Peptidase_C19_UCH"/>
</dbReference>
<feature type="compositionally biased region" description="Basic and acidic residues" evidence="6">
    <location>
        <begin position="1"/>
        <end position="11"/>
    </location>
</feature>
<dbReference type="PROSITE" id="PS00972">
    <property type="entry name" value="USP_1"/>
    <property type="match status" value="1"/>
</dbReference>
<dbReference type="GO" id="GO:0005634">
    <property type="term" value="C:nucleus"/>
    <property type="evidence" value="ECO:0007669"/>
    <property type="project" value="TreeGrafter"/>
</dbReference>
<dbReference type="InterPro" id="IPR055176">
    <property type="entry name" value="UBP24/USP9X/USP9Y_UBL"/>
</dbReference>
<evidence type="ECO:0000259" key="7">
    <source>
        <dbReference type="PROSITE" id="PS50235"/>
    </source>
</evidence>
<protein>
    <recommendedName>
        <fullName evidence="7">USP domain-containing protein</fullName>
    </recommendedName>
</protein>
<dbReference type="InterPro" id="IPR018200">
    <property type="entry name" value="USP_CS"/>
</dbReference>
<evidence type="ECO:0000256" key="4">
    <source>
        <dbReference type="ARBA" id="ARBA00022786"/>
    </source>
</evidence>
<evidence type="ECO:0000256" key="5">
    <source>
        <dbReference type="ARBA" id="ARBA00022801"/>
    </source>
</evidence>
<dbReference type="Pfam" id="PF00443">
    <property type="entry name" value="UCH"/>
    <property type="match status" value="1"/>
</dbReference>
<gene>
    <name evidence="8" type="ORF">RDWZM_001053</name>
</gene>
<feature type="compositionally biased region" description="Polar residues" evidence="6">
    <location>
        <begin position="12"/>
        <end position="21"/>
    </location>
</feature>
<dbReference type="GO" id="GO:0005829">
    <property type="term" value="C:cytosol"/>
    <property type="evidence" value="ECO:0007669"/>
    <property type="project" value="TreeGrafter"/>
</dbReference>
<evidence type="ECO:0000313" key="9">
    <source>
        <dbReference type="Proteomes" id="UP001142055"/>
    </source>
</evidence>
<dbReference type="GO" id="GO:0016579">
    <property type="term" value="P:protein deubiquitination"/>
    <property type="evidence" value="ECO:0007669"/>
    <property type="project" value="InterPro"/>
</dbReference>
<keyword evidence="4" id="KW-0833">Ubl conjugation pathway</keyword>
<accession>A0A9Q0MC35</accession>
<dbReference type="GO" id="GO:0006508">
    <property type="term" value="P:proteolysis"/>
    <property type="evidence" value="ECO:0007669"/>
    <property type="project" value="UniProtKB-KW"/>
</dbReference>
<dbReference type="PANTHER" id="PTHR24006:SF925">
    <property type="entry name" value="UBIQUITINYL HYDROLASE 1"/>
    <property type="match status" value="1"/>
</dbReference>
<evidence type="ECO:0000256" key="6">
    <source>
        <dbReference type="SAM" id="MobiDB-lite"/>
    </source>
</evidence>
<evidence type="ECO:0000256" key="2">
    <source>
        <dbReference type="ARBA" id="ARBA00022553"/>
    </source>
</evidence>
<dbReference type="InterPro" id="IPR050164">
    <property type="entry name" value="Peptidase_C19"/>
</dbReference>
<evidence type="ECO:0000256" key="3">
    <source>
        <dbReference type="ARBA" id="ARBA00022670"/>
    </source>
</evidence>
<dbReference type="GO" id="GO:0004843">
    <property type="term" value="F:cysteine-type deubiquitinase activity"/>
    <property type="evidence" value="ECO:0007669"/>
    <property type="project" value="InterPro"/>
</dbReference>
<comment type="caution">
    <text evidence="8">The sequence shown here is derived from an EMBL/GenBank/DDBJ whole genome shotgun (WGS) entry which is preliminary data.</text>
</comment>
<keyword evidence="3" id="KW-0645">Protease</keyword>
<dbReference type="Proteomes" id="UP001142055">
    <property type="component" value="Chromosome 1"/>
</dbReference>
<proteinExistence type="inferred from homology"/>
<dbReference type="InterPro" id="IPR028889">
    <property type="entry name" value="USP"/>
</dbReference>
<dbReference type="InterPro" id="IPR021905">
    <property type="entry name" value="DUF3517"/>
</dbReference>
<evidence type="ECO:0000313" key="8">
    <source>
        <dbReference type="EMBL" id="KAJ6222508.1"/>
    </source>
</evidence>
<dbReference type="PROSITE" id="PS50235">
    <property type="entry name" value="USP_3"/>
    <property type="match status" value="1"/>
</dbReference>
<dbReference type="Pfam" id="PF22900">
    <property type="entry name" value="UCH_UBL1"/>
    <property type="match status" value="1"/>
</dbReference>
<keyword evidence="9" id="KW-1185">Reference proteome</keyword>
<name>A0A9Q0MC35_BLOTA</name>
<dbReference type="CDD" id="cd02659">
    <property type="entry name" value="peptidase_C19C"/>
    <property type="match status" value="1"/>
</dbReference>
<reference evidence="8" key="1">
    <citation type="submission" date="2022-12" db="EMBL/GenBank/DDBJ databases">
        <title>Genome assemblies of Blomia tropicalis.</title>
        <authorList>
            <person name="Cui Y."/>
        </authorList>
    </citation>
    <scope>NUCLEOTIDE SEQUENCE</scope>
    <source>
        <tissue evidence="8">Adult mites</tissue>
    </source>
</reference>
<feature type="compositionally biased region" description="Low complexity" evidence="6">
    <location>
        <begin position="22"/>
        <end position="35"/>
    </location>
</feature>
<dbReference type="Gene3D" id="3.90.70.10">
    <property type="entry name" value="Cysteine proteinases"/>
    <property type="match status" value="1"/>
</dbReference>
<dbReference type="OMA" id="YDYEREC"/>
<comment type="similarity">
    <text evidence="1">Belongs to the peptidase C19 family.</text>
</comment>
<dbReference type="Pfam" id="PF25010">
    <property type="entry name" value="ARM_UBP24_USP9X-Y"/>
    <property type="match status" value="1"/>
</dbReference>
<feature type="domain" description="USP" evidence="7">
    <location>
        <begin position="1597"/>
        <end position="1987"/>
    </location>
</feature>
<keyword evidence="2" id="KW-0597">Phosphoprotein</keyword>
<dbReference type="EMBL" id="JAPWDV010000001">
    <property type="protein sequence ID" value="KAJ6222508.1"/>
    <property type="molecule type" value="Genomic_DNA"/>
</dbReference>
<sequence length="2583" mass="298757">MNSDDGNKSVDEPNSLTTFPASSPTSQPSNTNNDNLPLPIMENSQKTSMAITEIIEKCSSPNEPNTKPNESELLTMDSASIQSTPVHQSAHLIVTTTQFPEQIFFVVEEAIKKPRWTISVIPYREFEHLLDISIEIIKSGQFHSNVTLSNNLELCKYFVNNTIHQFFLKFYCDEIIENIKSDIFKFLINYSYKMIEVVVYTWSNDSYKIFDLLSALFTPTARFAYMVIRDHSYDDYVYAKENDSRFQRALLIDLINHFGSLGGFETFISSFRQSQSLTMPQIYSLLKPFIPCIELFTTKTVETYFQPILEIVPPIIENLTDKELKSEIKSIDHQTKSDYITIIIKFLRSIARRLSDFVEIAKLLELLRLKILIRLLQISSFNGKMNALNELNKVITAYSNETSPGSLTNLNEVLLSSEQMAQWLIENKVLEIVLKDCLHQPQYVEKLENIIRFLIKKNTLSLYSLDMIWNSQIEKHEIIVKNVHDLIAKLAWSFSSDQLNHLFACFESSWSSASKKEREKLLELMRRLAEDDKDGSMAHKVLSLLWDIAYSDELDIDIIDQALTCHFKILDYGRTYDKDAQKVFWLKRCIAELDKPPNIGNNVLSAMKHIREICKSFPTNSRSSPTLNPKPIGVKVSNHKLTNRHEVLTILQDQYSFVASIANNLSNYMDYARQIYMNGQDDPNQIPNGRRFTHLQEVQERLNFLKFVLQDGQLWLCLSQACEIWNCLTRKAVFPIDIQICFRWFTSLIDSNSETDLDPETFGQFFELNILKLDPTLVNIDGIECFQKFFQTVNCQESRLIMRNGYFMNNNDLIGIDYLLTLIYFCDDEAAGKAVNLLIESYTNLGPNLLNAQVELHFDLINTCFDRLRASYDTVSVIKTDPTQATITRNELQKMTRLLRVLYEYIFKCDNDFTQERTILPMSQSYRGKQVSVSIKILNFGRNTDDLELWTHTNESLTAIRKKILTKLKLMHNVDLEFCCMGEKIDLSIVKLVSHIPFTDKLILTARLIHSNTNISSSGMDYHDFKINSLVFKQEENLPGVIMSKKANYFLFLFKLADIGMSLGNFPLQEMCLSLLKLIPPDVNMVNFMKNFCKNSISNHGDLQQPEQVDPNEIIENELFSSPTKTVYLLGIIYSLLFPTNNPLSDDSQEFQKSFITSKCALRILEYLNVKQSFLAQTDNFYKICAISIILKISKFILSTLSYLKMFCLKSSTNLNEALHLAPKDFILRKISMNTAQNIYNEKFNNQHGELLSQNLSEVLNYNPNMELISSILSIAFATATGSFSWIDSNYKSIHQYFLLMEKQEKIDPFVDSNTENSSSAKKIYTSEMFDCHEVCKESIEVLTIIFMLSPNDLRSVIDNHKWQNFFIDVLLICDELSIRSTVMEQFTLIITKCVQNQDILNSSIQLMFQNLKEFVPKFYRNSGQFFQLFCNLLEYAYQSKCSIQIVNDLLCYEIDMLKNARKNFIQNGILEEIQLEGHLKICKELIMLLSPDEKCKIGTQNEVNFIDFILDEFIFTASKSLCLLQNNVQDIEEIDPICSTSASLIAAYELLVALCTECAENLGLLNQSLDNYFNNLRVPEWEYFPFMGTRPIQSFVGLKNAGATCYMNSVLQQLFMIPEIREGVLSVNTNSNYSFTDDILNEEPPYLLPNVSTAIALPAPQYFSNNQIQSDEAQDSESYNIGILKQLQIIFGHLLLSKCQYYVPKGFWQQFKLYGGTVNLREQHDALEFFNSLVDSLDEAQKSLKQTPIMSHVFGGTFADQKICKSCPHRYSREESFTTLNVDVRNHNSLCDSLEQYVKGDLLEGDNAYHCEKCDRKVDTVKRLCIKRLPKVLAIQLKRFDYDYERETAIKFNDYFEFPRILDMQPYTVNGLAQIEGEVIEEDLSIGTIEDTQYELNGIVVHSGQASGGHYYSFIQHKNQQTGKKSWYKFDDGDVNECKLDEDEEMRNQCFGGEYIAETFDQSLKRMSHRTQKRWWNAFILIYRKITVDSPLEMDSNHLPTKIEMPSSIKRNVQHQNIRFLHQRNQFSEEFYYFMKRIIHCNIKPTQIVSSNQNENGKLDLIIYTTLNLASRFLFFFCFRTKKSLRNNAMEWYDDLISYLKASCSVRLWFLEKCIFQYPNLICELLLECPAADVRQAFSKLIVFLSHYALIDKDNPCNNPNPGLYADRIMESVTCLLKKDLSEYSNNLTQYFNMFYLFTTLGVKERAHLLKFDVPFQFMSIATDEGTGYPIKYQYVEFGKLYQVVSLLIRCCNISDHCSSFNADRVVSPNPFRHEEISDYIQPLPLAAYEILFVKKKYLKKIIKDAHSLEDTCKLLQFCCWENPNFSLSVLNEIIYYITNAYTYELRPYFDLLYHLLMMPDSWQEHRIRTACIGDNPNWEGLFDLMQNHTDHPEKRVYQCIKFLSNLFIENIKASSILNESNDLKLKWKNATMWLRKSLNYPSSTPSSYFQYNNNPSNNNNTNNWSTAASAMSNETSNSYVLERSNSAAFTLNRAEELLVCEESQLSIETEVEDVTDENEIDVDTTPTLIEDQTTEQPLLMVNEIANLSLQPPPSSLTLAKNESDIIIPFSTIQKKDSNLDK</sequence>
<dbReference type="PROSITE" id="PS00973">
    <property type="entry name" value="USP_2"/>
    <property type="match status" value="1"/>
</dbReference>
<dbReference type="GO" id="GO:0016477">
    <property type="term" value="P:cell migration"/>
    <property type="evidence" value="ECO:0007669"/>
    <property type="project" value="TreeGrafter"/>
</dbReference>
<dbReference type="InterPro" id="IPR056850">
    <property type="entry name" value="ARM_UBP34_24_USP9X_Y"/>
</dbReference>
<feature type="region of interest" description="Disordered" evidence="6">
    <location>
        <begin position="1"/>
        <end position="40"/>
    </location>
</feature>
<dbReference type="SUPFAM" id="SSF54001">
    <property type="entry name" value="Cysteine proteinases"/>
    <property type="match status" value="1"/>
</dbReference>
<dbReference type="Pfam" id="PF12030">
    <property type="entry name" value="DUF3517"/>
    <property type="match status" value="1"/>
</dbReference>